<name>A0ACD1GAQ8_9EURO</name>
<protein>
    <submittedName>
        <fullName evidence="1">Uncharacterized protein</fullName>
    </submittedName>
</protein>
<evidence type="ECO:0000313" key="2">
    <source>
        <dbReference type="Proteomes" id="UP000249057"/>
    </source>
</evidence>
<proteinExistence type="predicted"/>
<dbReference type="Proteomes" id="UP000249057">
    <property type="component" value="Unassembled WGS sequence"/>
</dbReference>
<sequence length="244" mass="26759">MIYHSTLLGALATLAIAVEPTALYNGGCNSATDVKLRIWNGGAGQSGFIEALADDFIKASVETGSAPFKSIYHLKDDTVDMGITHNPAAQLFAIRQSVAKGPAWYAWRDHFLLVGPHSNPVRLNKTDDILTMFSSLYTAAKNGGAPVRTRFLSRYDKSATNIKESDLWIGIGQVPWTTTYSTWYRQYIACFVQALTAANLLEEYTVTDRGTYLIISEDLHRQTAIYKAGTDSSGDPLPTLPTSR</sequence>
<gene>
    <name evidence="1" type="ORF">BO95DRAFT_513952</name>
</gene>
<evidence type="ECO:0000313" key="1">
    <source>
        <dbReference type="EMBL" id="RAH46347.1"/>
    </source>
</evidence>
<accession>A0ACD1GAQ8</accession>
<reference evidence="1" key="1">
    <citation type="submission" date="2018-02" db="EMBL/GenBank/DDBJ databases">
        <title>The genomes of Aspergillus section Nigri reveals drivers in fungal speciation.</title>
        <authorList>
            <consortium name="DOE Joint Genome Institute"/>
            <person name="Vesth T.C."/>
            <person name="Nybo J."/>
            <person name="Theobald S."/>
            <person name="Brandl J."/>
            <person name="Frisvad J.C."/>
            <person name="Nielsen K.F."/>
            <person name="Lyhne E.K."/>
            <person name="Kogle M.E."/>
            <person name="Kuo A."/>
            <person name="Riley R."/>
            <person name="Clum A."/>
            <person name="Nolan M."/>
            <person name="Lipzen A."/>
            <person name="Salamov A."/>
            <person name="Henrissat B."/>
            <person name="Wiebenga A."/>
            <person name="De vries R.P."/>
            <person name="Grigoriev I.V."/>
            <person name="Mortensen U.H."/>
            <person name="Andersen M.R."/>
            <person name="Baker S.E."/>
        </authorList>
    </citation>
    <scope>NUCLEOTIDE SEQUENCE</scope>
    <source>
        <strain evidence="1">CBS 621.78</strain>
    </source>
</reference>
<keyword evidence="2" id="KW-1185">Reference proteome</keyword>
<organism evidence="1 2">
    <name type="scientific">Aspergillus brunneoviolaceus CBS 621.78</name>
    <dbReference type="NCBI Taxonomy" id="1450534"/>
    <lineage>
        <taxon>Eukaryota</taxon>
        <taxon>Fungi</taxon>
        <taxon>Dikarya</taxon>
        <taxon>Ascomycota</taxon>
        <taxon>Pezizomycotina</taxon>
        <taxon>Eurotiomycetes</taxon>
        <taxon>Eurotiomycetidae</taxon>
        <taxon>Eurotiales</taxon>
        <taxon>Aspergillaceae</taxon>
        <taxon>Aspergillus</taxon>
        <taxon>Aspergillus subgen. Circumdati</taxon>
    </lineage>
</organism>
<dbReference type="EMBL" id="KZ825338">
    <property type="protein sequence ID" value="RAH46347.1"/>
    <property type="molecule type" value="Genomic_DNA"/>
</dbReference>